<reference evidence="1 2" key="1">
    <citation type="submission" date="2018-10" db="EMBL/GenBank/DDBJ databases">
        <authorList>
            <person name="Ekblom R."/>
            <person name="Jareborg N."/>
        </authorList>
    </citation>
    <scope>NUCLEOTIDE SEQUENCE [LARGE SCALE GENOMIC DNA]</scope>
    <source>
        <tissue evidence="1">Muscle</tissue>
    </source>
</reference>
<protein>
    <submittedName>
        <fullName evidence="1">Uncharacterized protein</fullName>
    </submittedName>
</protein>
<evidence type="ECO:0000313" key="1">
    <source>
        <dbReference type="EMBL" id="VCX37043.1"/>
    </source>
</evidence>
<name>A0A9X9M577_GULGU</name>
<evidence type="ECO:0000313" key="2">
    <source>
        <dbReference type="Proteomes" id="UP000269945"/>
    </source>
</evidence>
<comment type="caution">
    <text evidence="1">The sequence shown here is derived from an EMBL/GenBank/DDBJ whole genome shotgun (WGS) entry which is preliminary data.</text>
</comment>
<accession>A0A9X9M577</accession>
<keyword evidence="2" id="KW-1185">Reference proteome</keyword>
<organism evidence="1 2">
    <name type="scientific">Gulo gulo</name>
    <name type="common">Wolverine</name>
    <name type="synonym">Gluton</name>
    <dbReference type="NCBI Taxonomy" id="48420"/>
    <lineage>
        <taxon>Eukaryota</taxon>
        <taxon>Metazoa</taxon>
        <taxon>Chordata</taxon>
        <taxon>Craniata</taxon>
        <taxon>Vertebrata</taxon>
        <taxon>Euteleostomi</taxon>
        <taxon>Mammalia</taxon>
        <taxon>Eutheria</taxon>
        <taxon>Laurasiatheria</taxon>
        <taxon>Carnivora</taxon>
        <taxon>Caniformia</taxon>
        <taxon>Musteloidea</taxon>
        <taxon>Mustelidae</taxon>
        <taxon>Guloninae</taxon>
        <taxon>Gulo</taxon>
    </lineage>
</organism>
<proteinExistence type="predicted"/>
<dbReference type="AlphaFoldDB" id="A0A9X9M577"/>
<dbReference type="Proteomes" id="UP000269945">
    <property type="component" value="Unassembled WGS sequence"/>
</dbReference>
<sequence length="45" mass="4963">MRNGCVILAADAPAPSGRAWGQTGRRRGWTSRLGDRLHFCCFNLS</sequence>
<gene>
    <name evidence="1" type="ORF">BN2614_LOCUS4</name>
</gene>
<dbReference type="EMBL" id="CYRY02042974">
    <property type="protein sequence ID" value="VCX37043.1"/>
    <property type="molecule type" value="Genomic_DNA"/>
</dbReference>